<evidence type="ECO:0000256" key="2">
    <source>
        <dbReference type="ARBA" id="ARBA00023136"/>
    </source>
</evidence>
<evidence type="ECO:0000313" key="7">
    <source>
        <dbReference type="EMBL" id="CAH0099108.1"/>
    </source>
</evidence>
<feature type="compositionally biased region" description="Polar residues" evidence="4">
    <location>
        <begin position="325"/>
        <end position="334"/>
    </location>
</feature>
<dbReference type="InterPro" id="IPR007110">
    <property type="entry name" value="Ig-like_dom"/>
</dbReference>
<dbReference type="GO" id="GO:0016020">
    <property type="term" value="C:membrane"/>
    <property type="evidence" value="ECO:0007669"/>
    <property type="project" value="UniProtKB-SubCell"/>
</dbReference>
<evidence type="ECO:0000259" key="6">
    <source>
        <dbReference type="PROSITE" id="PS50835"/>
    </source>
</evidence>
<dbReference type="SUPFAM" id="SSF48726">
    <property type="entry name" value="Immunoglobulin"/>
    <property type="match status" value="1"/>
</dbReference>
<keyword evidence="3" id="KW-1015">Disulfide bond</keyword>
<feature type="domain" description="Ig-like" evidence="6">
    <location>
        <begin position="37"/>
        <end position="165"/>
    </location>
</feature>
<dbReference type="SMART" id="SM00409">
    <property type="entry name" value="IG"/>
    <property type="match status" value="1"/>
</dbReference>
<dbReference type="InterPro" id="IPR013162">
    <property type="entry name" value="CD80_C2-set"/>
</dbReference>
<keyword evidence="5" id="KW-0812">Transmembrane</keyword>
<evidence type="ECO:0000313" key="8">
    <source>
        <dbReference type="Proteomes" id="UP000789390"/>
    </source>
</evidence>
<keyword evidence="8" id="KW-1185">Reference proteome</keyword>
<dbReference type="InterPro" id="IPR013783">
    <property type="entry name" value="Ig-like_fold"/>
</dbReference>
<dbReference type="InterPro" id="IPR036179">
    <property type="entry name" value="Ig-like_dom_sf"/>
</dbReference>
<dbReference type="AlphaFoldDB" id="A0A8J2REA0"/>
<dbReference type="InterPro" id="IPR003599">
    <property type="entry name" value="Ig_sub"/>
</dbReference>
<evidence type="ECO:0000256" key="4">
    <source>
        <dbReference type="SAM" id="MobiDB-lite"/>
    </source>
</evidence>
<evidence type="ECO:0000256" key="5">
    <source>
        <dbReference type="SAM" id="Phobius"/>
    </source>
</evidence>
<dbReference type="OrthoDB" id="6419989at2759"/>
<accession>A0A8J2REA0</accession>
<dbReference type="Pfam" id="PF08205">
    <property type="entry name" value="C2-set_2"/>
    <property type="match status" value="1"/>
</dbReference>
<comment type="caution">
    <text evidence="7">The sequence shown here is derived from an EMBL/GenBank/DDBJ whole genome shotgun (WGS) entry which is preliminary data.</text>
</comment>
<keyword evidence="2 5" id="KW-0472">Membrane</keyword>
<comment type="subcellular location">
    <subcellularLocation>
        <location evidence="1">Membrane</location>
        <topology evidence="1">Single-pass membrane protein</topology>
    </subcellularLocation>
</comment>
<sequence length="377" mass="41889">MTTGISSFEFGGRYCWCCVWFLCFWTTLAVSGTLMIQQILVPVQVMSGSNVVLRCLFAEIGSNSTLISGNHKHSLPEYDSSVIAAAGPLYSLKWYKGSHEFYRHLPRENPPTKVFYWSQFNIEADASEPGKVILRGVNSDAEGSYKCEVSAEGTFHTDFAEANLTVIDVENETLNLIQDSPLDEARTGDRRKWNCTFGQSRPPAHITWFINGDPVPTNPYMGNSRSSVEEQSSSETEMNSRIGVTKPLEFVYSVLELTLSERHFKNQWLRVSCVVQIGSGFKKTKEIHIRQQKQQGSTDRSTNNNPSAVVGPNGSRIGSNRENELQPSTLSNIAGSPKATIGDSGSTSSLVVTGSSSFNWMLFMLIFIQKMRAINCF</sequence>
<keyword evidence="5" id="KW-1133">Transmembrane helix</keyword>
<dbReference type="Gene3D" id="2.60.40.10">
    <property type="entry name" value="Immunoglobulins"/>
    <property type="match status" value="2"/>
</dbReference>
<evidence type="ECO:0000256" key="3">
    <source>
        <dbReference type="ARBA" id="ARBA00023157"/>
    </source>
</evidence>
<feature type="region of interest" description="Disordered" evidence="4">
    <location>
        <begin position="285"/>
        <end position="346"/>
    </location>
</feature>
<feature type="transmembrane region" description="Helical" evidence="5">
    <location>
        <begin position="14"/>
        <end position="36"/>
    </location>
</feature>
<protein>
    <recommendedName>
        <fullName evidence="6">Ig-like domain-containing protein</fullName>
    </recommendedName>
</protein>
<feature type="compositionally biased region" description="Polar residues" evidence="4">
    <location>
        <begin position="292"/>
        <end position="307"/>
    </location>
</feature>
<name>A0A8J2REA0_9CRUS</name>
<evidence type="ECO:0000256" key="1">
    <source>
        <dbReference type="ARBA" id="ARBA00004167"/>
    </source>
</evidence>
<dbReference type="Proteomes" id="UP000789390">
    <property type="component" value="Unassembled WGS sequence"/>
</dbReference>
<gene>
    <name evidence="7" type="ORF">DGAL_LOCUS1217</name>
</gene>
<dbReference type="PANTHER" id="PTHR21261">
    <property type="entry name" value="BEAT PROTEIN"/>
    <property type="match status" value="1"/>
</dbReference>
<reference evidence="7" key="1">
    <citation type="submission" date="2021-11" db="EMBL/GenBank/DDBJ databases">
        <authorList>
            <person name="Schell T."/>
        </authorList>
    </citation>
    <scope>NUCLEOTIDE SEQUENCE</scope>
    <source>
        <strain evidence="7">M5</strain>
    </source>
</reference>
<dbReference type="PROSITE" id="PS50835">
    <property type="entry name" value="IG_LIKE"/>
    <property type="match status" value="1"/>
</dbReference>
<organism evidence="7 8">
    <name type="scientific">Daphnia galeata</name>
    <dbReference type="NCBI Taxonomy" id="27404"/>
    <lineage>
        <taxon>Eukaryota</taxon>
        <taxon>Metazoa</taxon>
        <taxon>Ecdysozoa</taxon>
        <taxon>Arthropoda</taxon>
        <taxon>Crustacea</taxon>
        <taxon>Branchiopoda</taxon>
        <taxon>Diplostraca</taxon>
        <taxon>Cladocera</taxon>
        <taxon>Anomopoda</taxon>
        <taxon>Daphniidae</taxon>
        <taxon>Daphnia</taxon>
    </lineage>
</organism>
<dbReference type="EMBL" id="CAKKLH010000013">
    <property type="protein sequence ID" value="CAH0099108.1"/>
    <property type="molecule type" value="Genomic_DNA"/>
</dbReference>
<proteinExistence type="predicted"/>
<dbReference type="PANTHER" id="PTHR21261:SF15">
    <property type="entry name" value="BEATEN PATH IIIA, ISOFORM D-RELATED"/>
    <property type="match status" value="1"/>
</dbReference>